<dbReference type="InterPro" id="IPR016161">
    <property type="entry name" value="Ald_DH/histidinol_DH"/>
</dbReference>
<organism>
    <name type="scientific">Ixodes scapularis</name>
    <name type="common">Black-legged tick</name>
    <name type="synonym">Deer tick</name>
    <dbReference type="NCBI Taxonomy" id="6945"/>
    <lineage>
        <taxon>Eukaryota</taxon>
        <taxon>Metazoa</taxon>
        <taxon>Ecdysozoa</taxon>
        <taxon>Arthropoda</taxon>
        <taxon>Chelicerata</taxon>
        <taxon>Arachnida</taxon>
        <taxon>Acari</taxon>
        <taxon>Parasitiformes</taxon>
        <taxon>Ixodida</taxon>
        <taxon>Ixodoidea</taxon>
        <taxon>Ixodidae</taxon>
        <taxon>Ixodinae</taxon>
        <taxon>Ixodes</taxon>
    </lineage>
</organism>
<dbReference type="VEuPathDB" id="VectorBase:ISCP_029902"/>
<dbReference type="InParanoid" id="B7QIS6"/>
<accession>B7QIS6</accession>
<proteinExistence type="evidence at protein level"/>
<dbReference type="PaxDb" id="6945-B7QIS6"/>
<evidence type="ECO:0000256" key="4">
    <source>
        <dbReference type="RuleBase" id="RU003345"/>
    </source>
</evidence>
<evidence type="ECO:0000313" key="6">
    <source>
        <dbReference type="EMBL" id="EEC18748.1"/>
    </source>
</evidence>
<keyword evidence="8" id="KW-1185">Reference proteome</keyword>
<keyword evidence="9" id="KW-1267">Proteomics identification</keyword>
<reference evidence="7" key="2">
    <citation type="submission" date="2020-05" db="UniProtKB">
        <authorList>
            <consortium name="EnsemblMetazoa"/>
        </authorList>
    </citation>
    <scope>IDENTIFICATION</scope>
    <source>
        <strain evidence="7">wikel</strain>
    </source>
</reference>
<dbReference type="AlphaFoldDB" id="B7QIS6"/>
<dbReference type="InterPro" id="IPR015590">
    <property type="entry name" value="Aldehyde_DH_dom"/>
</dbReference>
<dbReference type="InterPro" id="IPR016163">
    <property type="entry name" value="Ald_DH_C"/>
</dbReference>
<feature type="domain" description="Aldehyde dehydrogenase" evidence="5">
    <location>
        <begin position="20"/>
        <end position="483"/>
    </location>
</feature>
<keyword evidence="2 4" id="KW-0560">Oxidoreductase</keyword>
<comment type="similarity">
    <text evidence="1 4">Belongs to the aldehyde dehydrogenase family.</text>
</comment>
<protein>
    <submittedName>
        <fullName evidence="6 7">Aldehyde dehydrogenase, putative</fullName>
        <ecNumber evidence="6">1.2.1.36</ecNumber>
    </submittedName>
</protein>
<dbReference type="STRING" id="6945.B7QIS6"/>
<dbReference type="HOGENOM" id="CLU_005391_0_2_1"/>
<reference evidence="6 8" key="1">
    <citation type="submission" date="2008-03" db="EMBL/GenBank/DDBJ databases">
        <title>Annotation of Ixodes scapularis.</title>
        <authorList>
            <consortium name="Ixodes scapularis Genome Project Consortium"/>
            <person name="Caler E."/>
            <person name="Hannick L.I."/>
            <person name="Bidwell S."/>
            <person name="Joardar V."/>
            <person name="Thiagarajan M."/>
            <person name="Amedeo P."/>
            <person name="Galinsky K.J."/>
            <person name="Schobel S."/>
            <person name="Inman J."/>
            <person name="Hostetler J."/>
            <person name="Miller J."/>
            <person name="Hammond M."/>
            <person name="Megy K."/>
            <person name="Lawson D."/>
            <person name="Kodira C."/>
            <person name="Sutton G."/>
            <person name="Meyer J."/>
            <person name="Hill C.A."/>
            <person name="Birren B."/>
            <person name="Nene V."/>
            <person name="Collins F."/>
            <person name="Alarcon-Chaidez F."/>
            <person name="Wikel S."/>
            <person name="Strausberg R."/>
        </authorList>
    </citation>
    <scope>NUCLEOTIDE SEQUENCE [LARGE SCALE GENOMIC DNA]</scope>
    <source>
        <strain evidence="8">Wikel</strain>
        <strain evidence="6">Wikel colony</strain>
    </source>
</reference>
<dbReference type="OrthoDB" id="310895at2759"/>
<evidence type="ECO:0000256" key="1">
    <source>
        <dbReference type="ARBA" id="ARBA00009986"/>
    </source>
</evidence>
<dbReference type="EC" id="1.2.1.36" evidence="6"/>
<dbReference type="GO" id="GO:0004029">
    <property type="term" value="F:aldehyde dehydrogenase (NAD+) activity"/>
    <property type="evidence" value="ECO:0000318"/>
    <property type="project" value="GO_Central"/>
</dbReference>
<feature type="active site" evidence="3">
    <location>
        <position position="259"/>
    </location>
</feature>
<dbReference type="EMBL" id="DS947863">
    <property type="protein sequence ID" value="EEC18748.1"/>
    <property type="molecule type" value="Genomic_DNA"/>
</dbReference>
<dbReference type="EMBL" id="ABJB010126213">
    <property type="status" value="NOT_ANNOTATED_CDS"/>
    <property type="molecule type" value="Genomic_DNA"/>
</dbReference>
<dbReference type="PROSITE" id="PS00070">
    <property type="entry name" value="ALDEHYDE_DEHYDR_CYS"/>
    <property type="match status" value="1"/>
</dbReference>
<dbReference type="GO" id="GO:0006081">
    <property type="term" value="P:aldehyde metabolic process"/>
    <property type="evidence" value="ECO:0000318"/>
    <property type="project" value="GO_Central"/>
</dbReference>
<dbReference type="PANTHER" id="PTHR11699">
    <property type="entry name" value="ALDEHYDE DEHYDROGENASE-RELATED"/>
    <property type="match status" value="1"/>
</dbReference>
<dbReference type="Gene3D" id="3.40.309.10">
    <property type="entry name" value="Aldehyde Dehydrogenase, Chain A, domain 2"/>
    <property type="match status" value="1"/>
</dbReference>
<dbReference type="VEuPathDB" id="VectorBase:ISCW023288"/>
<dbReference type="EMBL" id="ABJB010954467">
    <property type="status" value="NOT_ANNOTATED_CDS"/>
    <property type="molecule type" value="Genomic_DNA"/>
</dbReference>
<dbReference type="KEGG" id="isc:8041877"/>
<evidence type="ECO:0007829" key="9">
    <source>
        <dbReference type="PeptideAtlas" id="B7QIS6"/>
    </source>
</evidence>
<dbReference type="Proteomes" id="UP000001555">
    <property type="component" value="Unassembled WGS sequence"/>
</dbReference>
<dbReference type="EnsemblMetazoa" id="ISCW023288-RA">
    <property type="protein sequence ID" value="ISCW023288-PA"/>
    <property type="gene ID" value="ISCW023288"/>
</dbReference>
<evidence type="ECO:0000313" key="8">
    <source>
        <dbReference type="Proteomes" id="UP000001555"/>
    </source>
</evidence>
<evidence type="ECO:0000259" key="5">
    <source>
        <dbReference type="Pfam" id="PF00171"/>
    </source>
</evidence>
<dbReference type="InterPro" id="IPR016160">
    <property type="entry name" value="Ald_DH_CS_CYS"/>
</dbReference>
<dbReference type="InterPro" id="IPR016162">
    <property type="entry name" value="Ald_DH_N"/>
</dbReference>
<dbReference type="SUPFAM" id="SSF53720">
    <property type="entry name" value="ALDH-like"/>
    <property type="match status" value="1"/>
</dbReference>
<dbReference type="Pfam" id="PF00171">
    <property type="entry name" value="Aldedh"/>
    <property type="match status" value="1"/>
</dbReference>
<sequence>MAPNRNPPIKYTQLFINNEFVDSASKKTFPVLNPATGAVIAQVQEGDKADVDRAVKAAQGAFKRGSAWRTMDASKRGRLLNRFADLIERDKEYLASLEVLNNGKPYEEALFDMDCSIDCIRYYAGWSDKVHGKTIPTDGNYVSFTRHEAIGVCGQIIPWNYPVLMVCWKLGPALTTGNVVVLKPAEQTPLTALYCASLIKEAGFPPGVVNVIPGYGPTAGAAIAAHPHVDKVAFTGSTEVGKLIQEAAGKSNTKRVTLEMGGKSPLVVFDDADLDQAAEIAHGAVFANMGQCCCAGTRTFVQEGIYDAFVAKARALAQARVVGDPFDEKTVQGPQIDKEQYSKILDLLKSGKDQGAKVECGGDAMRGCNGFFVQPTVFSDVRDDMRIAQEEIFGPVQQILKFKTLDEVIERCNATTYGLGSGVLTKDIDKAMMFAQAVQAGSVWINCYDATTPQTPFGGFKMSGNGRELGYAGINEYVEIKTVSFVLLPSSLLQPNG</sequence>
<dbReference type="FunFam" id="3.40.309.10:FF:000001">
    <property type="entry name" value="Mitochondrial aldehyde dehydrogenase 2"/>
    <property type="match status" value="1"/>
</dbReference>
<name>B7QIS6_IXOSC</name>
<dbReference type="VEuPathDB" id="VectorBase:ISCI023288"/>
<dbReference type="EMBL" id="ABJB011046008">
    <property type="status" value="NOT_ANNOTATED_CDS"/>
    <property type="molecule type" value="Genomic_DNA"/>
</dbReference>
<dbReference type="FunFam" id="3.40.605.10:FF:000050">
    <property type="entry name" value="Aldehyde dehydrogenase, mitochondrial"/>
    <property type="match status" value="1"/>
</dbReference>
<evidence type="ECO:0000256" key="2">
    <source>
        <dbReference type="ARBA" id="ARBA00023002"/>
    </source>
</evidence>
<dbReference type="InterPro" id="IPR029510">
    <property type="entry name" value="Ald_DH_CS_GLU"/>
</dbReference>
<evidence type="ECO:0000313" key="7">
    <source>
        <dbReference type="EnsemblMetazoa" id="ISCW023288-PA"/>
    </source>
</evidence>
<evidence type="ECO:0000256" key="3">
    <source>
        <dbReference type="PROSITE-ProRule" id="PRU10007"/>
    </source>
</evidence>
<dbReference type="CDD" id="cd07141">
    <property type="entry name" value="ALDH_F1AB_F2_RALDH1"/>
    <property type="match status" value="1"/>
</dbReference>
<dbReference type="PROSITE" id="PS00687">
    <property type="entry name" value="ALDEHYDE_DEHYDR_GLU"/>
    <property type="match status" value="1"/>
</dbReference>
<dbReference type="GO" id="GO:0001758">
    <property type="term" value="F:retinal dehydrogenase (NAD+) activity"/>
    <property type="evidence" value="ECO:0007669"/>
    <property type="project" value="UniProtKB-EC"/>
</dbReference>
<dbReference type="Gene3D" id="3.40.605.10">
    <property type="entry name" value="Aldehyde Dehydrogenase, Chain A, domain 1"/>
    <property type="match status" value="1"/>
</dbReference>
<gene>
    <name evidence="7" type="primary">8041877</name>
    <name evidence="6" type="ORF">IscW_ISCW023288</name>
</gene>
<dbReference type="EMBL" id="ABJB010726354">
    <property type="status" value="NOT_ANNOTATED_CDS"/>
    <property type="molecule type" value="Genomic_DNA"/>
</dbReference>